<keyword evidence="2" id="KW-1185">Reference proteome</keyword>
<accession>A0ABS2XYC3</accession>
<proteinExistence type="predicted"/>
<evidence type="ECO:0000313" key="2">
    <source>
        <dbReference type="Proteomes" id="UP001166093"/>
    </source>
</evidence>
<dbReference type="PANTHER" id="PTHR45913:SF19">
    <property type="entry name" value="LOW QUALITY PROTEIN: ZINC FINGER BED DOMAIN-CONTAINING PROTEIN 5-LIKE"/>
    <property type="match status" value="1"/>
</dbReference>
<sequence>LFDCLNSVNASMQGKHANILLLAGKVPDFGKRKKKMDIWVARLSGGNFDMFPKFSDFIQNCGGSVYCSDLKAVIVEHVTGLKQQFVDYLHEDHSSVVWVCDPFVTSVVSTDLFGNIEQQFIEIAKEFPQISTAAVNVEDDLRLSLWNIESRIDLLCSSRQAQMPH</sequence>
<protein>
    <submittedName>
        <fullName evidence="1">ZBED5 protein</fullName>
    </submittedName>
</protein>
<dbReference type="PANTHER" id="PTHR45913">
    <property type="entry name" value="EPM2A-INTERACTING PROTEIN 1"/>
    <property type="match status" value="1"/>
</dbReference>
<feature type="non-terminal residue" evidence="1">
    <location>
        <position position="1"/>
    </location>
</feature>
<dbReference type="EMBL" id="JAAWVQ010086325">
    <property type="protein sequence ID" value="MBN3279164.1"/>
    <property type="molecule type" value="Genomic_DNA"/>
</dbReference>
<comment type="caution">
    <text evidence="1">The sequence shown here is derived from an EMBL/GenBank/DDBJ whole genome shotgun (WGS) entry which is preliminary data.</text>
</comment>
<evidence type="ECO:0000313" key="1">
    <source>
        <dbReference type="EMBL" id="MBN3279164.1"/>
    </source>
</evidence>
<gene>
    <name evidence="1" type="primary">Zbed5_0</name>
    <name evidence="1" type="ORF">GTO93_0000333</name>
</gene>
<dbReference type="Proteomes" id="UP001166093">
    <property type="component" value="Unassembled WGS sequence"/>
</dbReference>
<organism evidence="1 2">
    <name type="scientific">Polyodon spathula</name>
    <name type="common">North American paddlefish</name>
    <name type="synonym">Squalus spathula</name>
    <dbReference type="NCBI Taxonomy" id="7913"/>
    <lineage>
        <taxon>Eukaryota</taxon>
        <taxon>Metazoa</taxon>
        <taxon>Chordata</taxon>
        <taxon>Craniata</taxon>
        <taxon>Vertebrata</taxon>
        <taxon>Euteleostomi</taxon>
        <taxon>Actinopterygii</taxon>
        <taxon>Chondrostei</taxon>
        <taxon>Acipenseriformes</taxon>
        <taxon>Polyodontidae</taxon>
        <taxon>Polyodon</taxon>
    </lineage>
</organism>
<reference evidence="1" key="1">
    <citation type="journal article" date="2021" name="Cell">
        <title>Tracing the genetic footprints of vertebrate landing in non-teleost ray-finned fishes.</title>
        <authorList>
            <person name="Bi X."/>
            <person name="Wang K."/>
            <person name="Yang L."/>
            <person name="Pan H."/>
            <person name="Jiang H."/>
            <person name="Wei Q."/>
            <person name="Fang M."/>
            <person name="Yu H."/>
            <person name="Zhu C."/>
            <person name="Cai Y."/>
            <person name="He Y."/>
            <person name="Gan X."/>
            <person name="Zeng H."/>
            <person name="Yu D."/>
            <person name="Zhu Y."/>
            <person name="Jiang H."/>
            <person name="Qiu Q."/>
            <person name="Yang H."/>
            <person name="Zhang Y.E."/>
            <person name="Wang W."/>
            <person name="Zhu M."/>
            <person name="He S."/>
            <person name="Zhang G."/>
        </authorList>
    </citation>
    <scope>NUCLEOTIDE SEQUENCE</scope>
    <source>
        <strain evidence="1">Pddl_001</strain>
    </source>
</reference>
<name>A0ABS2XYC3_POLSP</name>
<feature type="non-terminal residue" evidence="1">
    <location>
        <position position="165"/>
    </location>
</feature>